<dbReference type="EMBL" id="MFZV01000003">
    <property type="protein sequence ID" value="OGK31581.1"/>
    <property type="molecule type" value="Genomic_DNA"/>
</dbReference>
<dbReference type="GO" id="GO:0006352">
    <property type="term" value="P:DNA-templated transcription initiation"/>
    <property type="evidence" value="ECO:0007669"/>
    <property type="project" value="InterPro"/>
</dbReference>
<name>A0A1F7HK72_9BACT</name>
<dbReference type="AlphaFoldDB" id="A0A1F7HK72"/>
<sequence>MIGNETLRYFIKIVKNEKALSHKEKEILVARLQKKTLIKIGKKYKLTAERIRQIEENAVKKFLKKINQLFLFE</sequence>
<evidence type="ECO:0000313" key="3">
    <source>
        <dbReference type="Proteomes" id="UP000177199"/>
    </source>
</evidence>
<proteinExistence type="predicted"/>
<protein>
    <recommendedName>
        <fullName evidence="1">RNA polymerase sigma-70 region 4 domain-containing protein</fullName>
    </recommendedName>
</protein>
<dbReference type="SUPFAM" id="SSF88659">
    <property type="entry name" value="Sigma3 and sigma4 domains of RNA polymerase sigma factors"/>
    <property type="match status" value="1"/>
</dbReference>
<feature type="domain" description="RNA polymerase sigma-70 region 4" evidence="1">
    <location>
        <begin position="19"/>
        <end position="61"/>
    </location>
</feature>
<reference evidence="2 3" key="1">
    <citation type="journal article" date="2016" name="Nat. Commun.">
        <title>Thousands of microbial genomes shed light on interconnected biogeochemical processes in an aquifer system.</title>
        <authorList>
            <person name="Anantharaman K."/>
            <person name="Brown C.T."/>
            <person name="Hug L.A."/>
            <person name="Sharon I."/>
            <person name="Castelle C.J."/>
            <person name="Probst A.J."/>
            <person name="Thomas B.C."/>
            <person name="Singh A."/>
            <person name="Wilkins M.J."/>
            <person name="Karaoz U."/>
            <person name="Brodie E.L."/>
            <person name="Williams K.H."/>
            <person name="Hubbard S.S."/>
            <person name="Banfield J.F."/>
        </authorList>
    </citation>
    <scope>NUCLEOTIDE SEQUENCE [LARGE SCALE GENOMIC DNA]</scope>
</reference>
<gene>
    <name evidence="2" type="ORF">A3F29_01350</name>
</gene>
<dbReference type="Gene3D" id="1.10.10.10">
    <property type="entry name" value="Winged helix-like DNA-binding domain superfamily/Winged helix DNA-binding domain"/>
    <property type="match status" value="1"/>
</dbReference>
<comment type="caution">
    <text evidence="2">The sequence shown here is derived from an EMBL/GenBank/DDBJ whole genome shotgun (WGS) entry which is preliminary data.</text>
</comment>
<dbReference type="GO" id="GO:0003700">
    <property type="term" value="F:DNA-binding transcription factor activity"/>
    <property type="evidence" value="ECO:0007669"/>
    <property type="project" value="InterPro"/>
</dbReference>
<dbReference type="InterPro" id="IPR013324">
    <property type="entry name" value="RNA_pol_sigma_r3/r4-like"/>
</dbReference>
<organism evidence="2 3">
    <name type="scientific">Candidatus Roizmanbacteria bacterium RIFCSPHIGHO2_12_FULL_33_9</name>
    <dbReference type="NCBI Taxonomy" id="1802045"/>
    <lineage>
        <taxon>Bacteria</taxon>
        <taxon>Candidatus Roizmaniibacteriota</taxon>
    </lineage>
</organism>
<evidence type="ECO:0000313" key="2">
    <source>
        <dbReference type="EMBL" id="OGK31581.1"/>
    </source>
</evidence>
<evidence type="ECO:0000259" key="1">
    <source>
        <dbReference type="Pfam" id="PF04545"/>
    </source>
</evidence>
<accession>A0A1F7HK72</accession>
<dbReference type="InterPro" id="IPR007630">
    <property type="entry name" value="RNA_pol_sigma70_r4"/>
</dbReference>
<dbReference type="InterPro" id="IPR036388">
    <property type="entry name" value="WH-like_DNA-bd_sf"/>
</dbReference>
<dbReference type="Pfam" id="PF04545">
    <property type="entry name" value="Sigma70_r4"/>
    <property type="match status" value="1"/>
</dbReference>
<dbReference type="Proteomes" id="UP000177199">
    <property type="component" value="Unassembled WGS sequence"/>
</dbReference>